<keyword evidence="4" id="KW-1185">Reference proteome</keyword>
<evidence type="ECO:0000313" key="3">
    <source>
        <dbReference type="EMBL" id="SET59598.1"/>
    </source>
</evidence>
<dbReference type="RefSeq" id="WP_170834833.1">
    <property type="nucleotide sequence ID" value="NZ_FOHU01000015.1"/>
</dbReference>
<evidence type="ECO:0000256" key="1">
    <source>
        <dbReference type="SAM" id="Phobius"/>
    </source>
</evidence>
<evidence type="ECO:0000259" key="2">
    <source>
        <dbReference type="Pfam" id="PF07670"/>
    </source>
</evidence>
<keyword evidence="1" id="KW-1133">Transmembrane helix</keyword>
<protein>
    <recommendedName>
        <fullName evidence="2">Nucleoside transporter/FeoB GTPase Gate domain-containing protein</fullName>
    </recommendedName>
</protein>
<organism evidence="3 4">
    <name type="scientific">Natronincola peptidivorans</name>
    <dbReference type="NCBI Taxonomy" id="426128"/>
    <lineage>
        <taxon>Bacteria</taxon>
        <taxon>Bacillati</taxon>
        <taxon>Bacillota</taxon>
        <taxon>Clostridia</taxon>
        <taxon>Peptostreptococcales</taxon>
        <taxon>Natronincolaceae</taxon>
        <taxon>Natronincola</taxon>
    </lineage>
</organism>
<dbReference type="Pfam" id="PF07670">
    <property type="entry name" value="Gate"/>
    <property type="match status" value="1"/>
</dbReference>
<name>A0A1I0FN80_9FIRM</name>
<accession>A0A1I0FN80</accession>
<proteinExistence type="predicted"/>
<keyword evidence="1" id="KW-0472">Membrane</keyword>
<keyword evidence="1" id="KW-0812">Transmembrane</keyword>
<gene>
    <name evidence="3" type="ORF">SAMN05660297_02876</name>
</gene>
<feature type="domain" description="Nucleoside transporter/FeoB GTPase Gate" evidence="2">
    <location>
        <begin position="18"/>
        <end position="106"/>
    </location>
</feature>
<feature type="transmembrane region" description="Helical" evidence="1">
    <location>
        <begin position="60"/>
        <end position="80"/>
    </location>
</feature>
<evidence type="ECO:0000313" key="4">
    <source>
        <dbReference type="Proteomes" id="UP000199568"/>
    </source>
</evidence>
<feature type="transmembrane region" description="Helical" evidence="1">
    <location>
        <begin position="120"/>
        <end position="137"/>
    </location>
</feature>
<dbReference type="STRING" id="426128.SAMN05660297_02876"/>
<dbReference type="InterPro" id="IPR011642">
    <property type="entry name" value="Gate_dom"/>
</dbReference>
<dbReference type="EMBL" id="FOHU01000015">
    <property type="protein sequence ID" value="SET59598.1"/>
    <property type="molecule type" value="Genomic_DNA"/>
</dbReference>
<feature type="transmembrane region" description="Helical" evidence="1">
    <location>
        <begin position="12"/>
        <end position="33"/>
    </location>
</feature>
<feature type="transmembrane region" description="Helical" evidence="1">
    <location>
        <begin position="92"/>
        <end position="114"/>
    </location>
</feature>
<sequence>MIEIIKEATLGSVGTITTIMKYVIPIMVVLQLFRDYKILDKIVKPFEFFSRIFNISKSSVTPLLVGIIFGLSFGAGVIIQTAKEGNLSKRDLFLMVAFLAACHAIIEDTLILVAVGANGFILLGSRLVAAFIMTYLLSKYVSIEDIEELEQAAAKEV</sequence>
<dbReference type="AlphaFoldDB" id="A0A1I0FN80"/>
<reference evidence="3 4" key="1">
    <citation type="submission" date="2016-10" db="EMBL/GenBank/DDBJ databases">
        <authorList>
            <person name="de Groot N.N."/>
        </authorList>
    </citation>
    <scope>NUCLEOTIDE SEQUENCE [LARGE SCALE GENOMIC DNA]</scope>
    <source>
        <strain evidence="3 4">DSM 18979</strain>
    </source>
</reference>
<dbReference type="Proteomes" id="UP000199568">
    <property type="component" value="Unassembled WGS sequence"/>
</dbReference>